<keyword evidence="2" id="KW-1185">Reference proteome</keyword>
<accession>A0A7J6XDX9</accession>
<sequence length="58" mass="6206">DEIVARIQSHAQSEVIRLGGDQLNVNVAVDVSALVITIDGGQSSCNLSDHLQHEVTPR</sequence>
<evidence type="ECO:0000313" key="1">
    <source>
        <dbReference type="EMBL" id="KAF5207693.1"/>
    </source>
</evidence>
<dbReference type="AlphaFoldDB" id="A0A7J6XDX9"/>
<organism evidence="1 2">
    <name type="scientific">Thalictrum thalictroides</name>
    <name type="common">Rue-anemone</name>
    <name type="synonym">Anemone thalictroides</name>
    <dbReference type="NCBI Taxonomy" id="46969"/>
    <lineage>
        <taxon>Eukaryota</taxon>
        <taxon>Viridiplantae</taxon>
        <taxon>Streptophyta</taxon>
        <taxon>Embryophyta</taxon>
        <taxon>Tracheophyta</taxon>
        <taxon>Spermatophyta</taxon>
        <taxon>Magnoliopsida</taxon>
        <taxon>Ranunculales</taxon>
        <taxon>Ranunculaceae</taxon>
        <taxon>Thalictroideae</taxon>
        <taxon>Thalictrum</taxon>
    </lineage>
</organism>
<reference evidence="1 2" key="1">
    <citation type="submission" date="2020-06" db="EMBL/GenBank/DDBJ databases">
        <title>Transcriptomic and genomic resources for Thalictrum thalictroides and T. hernandezii: Facilitating candidate gene discovery in an emerging model plant lineage.</title>
        <authorList>
            <person name="Arias T."/>
            <person name="Riano-Pachon D.M."/>
            <person name="Di Stilio V.S."/>
        </authorList>
    </citation>
    <scope>NUCLEOTIDE SEQUENCE [LARGE SCALE GENOMIC DNA]</scope>
    <source>
        <strain evidence="2">cv. WT478/WT964</strain>
        <tissue evidence="1">Leaves</tissue>
    </source>
</reference>
<name>A0A7J6XDX9_THATH</name>
<proteinExistence type="predicted"/>
<evidence type="ECO:0000313" key="2">
    <source>
        <dbReference type="Proteomes" id="UP000554482"/>
    </source>
</evidence>
<comment type="caution">
    <text evidence="1">The sequence shown here is derived from an EMBL/GenBank/DDBJ whole genome shotgun (WGS) entry which is preliminary data.</text>
</comment>
<feature type="non-terminal residue" evidence="1">
    <location>
        <position position="1"/>
    </location>
</feature>
<dbReference type="Proteomes" id="UP000554482">
    <property type="component" value="Unassembled WGS sequence"/>
</dbReference>
<gene>
    <name evidence="1" type="ORF">FRX31_002720</name>
</gene>
<protein>
    <submittedName>
        <fullName evidence="1">Uncharacterized protein</fullName>
    </submittedName>
</protein>
<dbReference type="EMBL" id="JABWDY010001092">
    <property type="protein sequence ID" value="KAF5207693.1"/>
    <property type="molecule type" value="Genomic_DNA"/>
</dbReference>